<dbReference type="AlphaFoldDB" id="A0A9W9PMM9"/>
<accession>A0A9W9PMM9</accession>
<keyword evidence="2" id="KW-1185">Reference proteome</keyword>
<reference evidence="1" key="1">
    <citation type="submission" date="2022-12" db="EMBL/GenBank/DDBJ databases">
        <authorList>
            <person name="Petersen C."/>
        </authorList>
    </citation>
    <scope>NUCLEOTIDE SEQUENCE</scope>
    <source>
        <strain evidence="1">IBT 21472</strain>
    </source>
</reference>
<evidence type="ECO:0000313" key="1">
    <source>
        <dbReference type="EMBL" id="KAJ5298987.1"/>
    </source>
</evidence>
<reference evidence="1" key="2">
    <citation type="journal article" date="2023" name="IMA Fungus">
        <title>Comparative genomic study of the Penicillium genus elucidates a diverse pangenome and 15 lateral gene transfer events.</title>
        <authorList>
            <person name="Petersen C."/>
            <person name="Sorensen T."/>
            <person name="Nielsen M.R."/>
            <person name="Sondergaard T.E."/>
            <person name="Sorensen J.L."/>
            <person name="Fitzpatrick D.A."/>
            <person name="Frisvad J.C."/>
            <person name="Nielsen K.L."/>
        </authorList>
    </citation>
    <scope>NUCLEOTIDE SEQUENCE</scope>
    <source>
        <strain evidence="1">IBT 21472</strain>
    </source>
</reference>
<sequence length="114" mass="12660">MSSKRSTANTISLTLKNKAGNGNSYSIVANPKTCHTGSYAPWHYVIIRYIEDAYITFWKSTACNGHKGSFNPVCDYYDDPAEVCVFNFSPQSFRTYSGCHHSYGWGKGCSAHAL</sequence>
<gene>
    <name evidence="1" type="ORF">N7476_010544</name>
</gene>
<protein>
    <submittedName>
        <fullName evidence="1">Uncharacterized protein</fullName>
    </submittedName>
</protein>
<comment type="caution">
    <text evidence="1">The sequence shown here is derived from an EMBL/GenBank/DDBJ whole genome shotgun (WGS) entry which is preliminary data.</text>
</comment>
<evidence type="ECO:0000313" key="2">
    <source>
        <dbReference type="Proteomes" id="UP001147746"/>
    </source>
</evidence>
<proteinExistence type="predicted"/>
<organism evidence="1 2">
    <name type="scientific">Penicillium atrosanguineum</name>
    <dbReference type="NCBI Taxonomy" id="1132637"/>
    <lineage>
        <taxon>Eukaryota</taxon>
        <taxon>Fungi</taxon>
        <taxon>Dikarya</taxon>
        <taxon>Ascomycota</taxon>
        <taxon>Pezizomycotina</taxon>
        <taxon>Eurotiomycetes</taxon>
        <taxon>Eurotiomycetidae</taxon>
        <taxon>Eurotiales</taxon>
        <taxon>Aspergillaceae</taxon>
        <taxon>Penicillium</taxon>
    </lineage>
</organism>
<dbReference type="Proteomes" id="UP001147746">
    <property type="component" value="Unassembled WGS sequence"/>
</dbReference>
<name>A0A9W9PMM9_9EURO</name>
<dbReference type="EMBL" id="JAPZBO010000010">
    <property type="protein sequence ID" value="KAJ5298987.1"/>
    <property type="molecule type" value="Genomic_DNA"/>
</dbReference>